<dbReference type="Pfam" id="PF00903">
    <property type="entry name" value="Glyoxalase"/>
    <property type="match status" value="1"/>
</dbReference>
<dbReference type="InterPro" id="IPR037523">
    <property type="entry name" value="VOC_core"/>
</dbReference>
<evidence type="ECO:0000259" key="1">
    <source>
        <dbReference type="PROSITE" id="PS51819"/>
    </source>
</evidence>
<accession>A0A0W8FG56</accession>
<dbReference type="EMBL" id="LNQE01001250">
    <property type="protein sequence ID" value="KUG19863.1"/>
    <property type="molecule type" value="Genomic_DNA"/>
</dbReference>
<dbReference type="SUPFAM" id="SSF54593">
    <property type="entry name" value="Glyoxalase/Bleomycin resistance protein/Dihydroxybiphenyl dioxygenase"/>
    <property type="match status" value="1"/>
</dbReference>
<sequence length="157" mass="17788">MRSYMEENKPDIYPMILFPTFEVRDIEASVDWYTRILNFSLIFGMKDDQHGTRLAHVRRLKHQDILLVARTDSMPDDPAGMGRGVTITCAFADEPGDHISALDAFAARIAHAGAVILEGPMDRPWNTRDVVVRDPDGYRLAFTTPDFARMRDFGSTL</sequence>
<dbReference type="InterPro" id="IPR004360">
    <property type="entry name" value="Glyas_Fos-R_dOase_dom"/>
</dbReference>
<evidence type="ECO:0000313" key="2">
    <source>
        <dbReference type="EMBL" id="KUG19863.1"/>
    </source>
</evidence>
<dbReference type="Gene3D" id="3.10.180.10">
    <property type="entry name" value="2,3-Dihydroxybiphenyl 1,2-Dioxygenase, domain 1"/>
    <property type="match status" value="1"/>
</dbReference>
<proteinExistence type="predicted"/>
<feature type="domain" description="VOC" evidence="1">
    <location>
        <begin position="15"/>
        <end position="145"/>
    </location>
</feature>
<dbReference type="InterPro" id="IPR029068">
    <property type="entry name" value="Glyas_Bleomycin-R_OHBP_Dase"/>
</dbReference>
<reference evidence="2" key="1">
    <citation type="journal article" date="2015" name="Proc. Natl. Acad. Sci. U.S.A.">
        <title>Networks of energetic and metabolic interactions define dynamics in microbial communities.</title>
        <authorList>
            <person name="Embree M."/>
            <person name="Liu J.K."/>
            <person name="Al-Bassam M.M."/>
            <person name="Zengler K."/>
        </authorList>
    </citation>
    <scope>NUCLEOTIDE SEQUENCE</scope>
</reference>
<dbReference type="AlphaFoldDB" id="A0A0W8FG56"/>
<organism evidence="2">
    <name type="scientific">hydrocarbon metagenome</name>
    <dbReference type="NCBI Taxonomy" id="938273"/>
    <lineage>
        <taxon>unclassified sequences</taxon>
        <taxon>metagenomes</taxon>
        <taxon>ecological metagenomes</taxon>
    </lineage>
</organism>
<name>A0A0W8FG56_9ZZZZ</name>
<gene>
    <name evidence="2" type="ORF">ASZ90_010417</name>
</gene>
<dbReference type="PROSITE" id="PS51819">
    <property type="entry name" value="VOC"/>
    <property type="match status" value="1"/>
</dbReference>
<protein>
    <recommendedName>
        <fullName evidence="1">VOC domain-containing protein</fullName>
    </recommendedName>
</protein>
<comment type="caution">
    <text evidence="2">The sequence shown here is derived from an EMBL/GenBank/DDBJ whole genome shotgun (WGS) entry which is preliminary data.</text>
</comment>